<dbReference type="EMBL" id="LS991949">
    <property type="protein sequence ID" value="SYV90725.1"/>
    <property type="molecule type" value="Genomic_DNA"/>
</dbReference>
<evidence type="ECO:0000313" key="4">
    <source>
        <dbReference type="Proteomes" id="UP000259864"/>
    </source>
</evidence>
<gene>
    <name evidence="3" type="ORF">NCTC10135_01250</name>
</gene>
<evidence type="ECO:0008006" key="5">
    <source>
        <dbReference type="Google" id="ProtNLM"/>
    </source>
</evidence>
<protein>
    <recommendedName>
        <fullName evidence="5">Lipoprotein</fullName>
    </recommendedName>
</protein>
<keyword evidence="2" id="KW-0732">Signal</keyword>
<organism evidence="3 4">
    <name type="scientific">Metamycoplasma alkalescens</name>
    <dbReference type="NCBI Taxonomy" id="45363"/>
    <lineage>
        <taxon>Bacteria</taxon>
        <taxon>Bacillati</taxon>
        <taxon>Mycoplasmatota</taxon>
        <taxon>Mycoplasmoidales</taxon>
        <taxon>Metamycoplasmataceae</taxon>
        <taxon>Metamycoplasma</taxon>
    </lineage>
</organism>
<proteinExistence type="predicted"/>
<feature type="chain" id="PRO_5017424250" description="Lipoprotein" evidence="2">
    <location>
        <begin position="29"/>
        <end position="81"/>
    </location>
</feature>
<sequence>MKPNKKIKKISNLPMLIPLGLTIPLFSAACDDKSNNKNNNDQNQKNNQSQKPINGQVNYLAIGDDYAIGHNNTENSKNNNW</sequence>
<reference evidence="4" key="1">
    <citation type="submission" date="2018-06" db="EMBL/GenBank/DDBJ databases">
        <authorList>
            <consortium name="Pathogen Informatics"/>
        </authorList>
    </citation>
    <scope>NUCLEOTIDE SEQUENCE [LARGE SCALE GENOMIC DNA]</scope>
    <source>
        <strain evidence="4">NCTC10135</strain>
    </source>
</reference>
<dbReference type="Proteomes" id="UP000259864">
    <property type="component" value="Chromosome 1"/>
</dbReference>
<feature type="signal peptide" evidence="2">
    <location>
        <begin position="1"/>
        <end position="28"/>
    </location>
</feature>
<accession>A0A3B0P796</accession>
<dbReference type="AlphaFoldDB" id="A0A3B0P796"/>
<feature type="compositionally biased region" description="Low complexity" evidence="1">
    <location>
        <begin position="36"/>
        <end position="51"/>
    </location>
</feature>
<dbReference type="KEGG" id="mala:NCTC10135_01250"/>
<dbReference type="PROSITE" id="PS51257">
    <property type="entry name" value="PROKAR_LIPOPROTEIN"/>
    <property type="match status" value="1"/>
</dbReference>
<evidence type="ECO:0000256" key="2">
    <source>
        <dbReference type="SAM" id="SignalP"/>
    </source>
</evidence>
<feature type="non-terminal residue" evidence="3">
    <location>
        <position position="81"/>
    </location>
</feature>
<evidence type="ECO:0000256" key="1">
    <source>
        <dbReference type="SAM" id="MobiDB-lite"/>
    </source>
</evidence>
<feature type="region of interest" description="Disordered" evidence="1">
    <location>
        <begin position="30"/>
        <end position="55"/>
    </location>
</feature>
<evidence type="ECO:0000313" key="3">
    <source>
        <dbReference type="EMBL" id="SYV90725.1"/>
    </source>
</evidence>
<name>A0A3B0P796_9BACT</name>